<reference evidence="2" key="1">
    <citation type="submission" date="2018-11" db="EMBL/GenBank/DDBJ databases">
        <authorList>
            <consortium name="Pathogen Informatics"/>
        </authorList>
    </citation>
    <scope>NUCLEOTIDE SEQUENCE</scope>
</reference>
<protein>
    <submittedName>
        <fullName evidence="2">Uncharacterized protein</fullName>
    </submittedName>
</protein>
<name>A0A448WRA0_9PLAT</name>
<keyword evidence="3" id="KW-1185">Reference proteome</keyword>
<feature type="non-terminal residue" evidence="2">
    <location>
        <position position="1"/>
    </location>
</feature>
<feature type="compositionally biased region" description="Polar residues" evidence="1">
    <location>
        <begin position="229"/>
        <end position="245"/>
    </location>
</feature>
<sequence>FNTIIEYCLLDIRCPLPDLFEQQKDYHGDYANAYRIFQITLSNNLAKLHVIQPSEVHIGGYLHSLNLLSPTLVALSIEEVAELISTPLRALQLLRGYLSRLARTELAVHDSLLELANTSTSFSPSDNHQAKRVGGPLTARLIPIKVGGRRLTGPGRLFGGSTRKARIWADTVDASVSGGANSAPSEETSSGQLNKAFNTTVAAIITAASSFSSSSSVTASAGHSRDQRTTLLRGSSTHSKLQTDATQVGLQDQQSVWPECVESQVSGLIRELTAAALERSTRARLRGQFHARVSSAQLDLIVNCLERLRAAYLDYEAEIKTKKKQVSLKNVTNSLFI</sequence>
<gene>
    <name evidence="2" type="ORF">PXEA_LOCUS11662</name>
</gene>
<evidence type="ECO:0000313" key="2">
    <source>
        <dbReference type="EMBL" id="VEL18222.1"/>
    </source>
</evidence>
<accession>A0A448WRA0</accession>
<dbReference type="EMBL" id="CAAALY010036056">
    <property type="protein sequence ID" value="VEL18222.1"/>
    <property type="molecule type" value="Genomic_DNA"/>
</dbReference>
<feature type="region of interest" description="Disordered" evidence="1">
    <location>
        <begin position="215"/>
        <end position="245"/>
    </location>
</feature>
<evidence type="ECO:0000313" key="3">
    <source>
        <dbReference type="Proteomes" id="UP000784294"/>
    </source>
</evidence>
<evidence type="ECO:0000256" key="1">
    <source>
        <dbReference type="SAM" id="MobiDB-lite"/>
    </source>
</evidence>
<proteinExistence type="predicted"/>
<organism evidence="2 3">
    <name type="scientific">Protopolystoma xenopodis</name>
    <dbReference type="NCBI Taxonomy" id="117903"/>
    <lineage>
        <taxon>Eukaryota</taxon>
        <taxon>Metazoa</taxon>
        <taxon>Spiralia</taxon>
        <taxon>Lophotrochozoa</taxon>
        <taxon>Platyhelminthes</taxon>
        <taxon>Monogenea</taxon>
        <taxon>Polyopisthocotylea</taxon>
        <taxon>Polystomatidea</taxon>
        <taxon>Polystomatidae</taxon>
        <taxon>Protopolystoma</taxon>
    </lineage>
</organism>
<dbReference type="AlphaFoldDB" id="A0A448WRA0"/>
<dbReference type="Proteomes" id="UP000784294">
    <property type="component" value="Unassembled WGS sequence"/>
</dbReference>
<comment type="caution">
    <text evidence="2">The sequence shown here is derived from an EMBL/GenBank/DDBJ whole genome shotgun (WGS) entry which is preliminary data.</text>
</comment>